<keyword evidence="3" id="KW-1185">Reference proteome</keyword>
<organism evidence="2 3">
    <name type="scientific">Adineta ricciae</name>
    <name type="common">Rotifer</name>
    <dbReference type="NCBI Taxonomy" id="249248"/>
    <lineage>
        <taxon>Eukaryota</taxon>
        <taxon>Metazoa</taxon>
        <taxon>Spiralia</taxon>
        <taxon>Gnathifera</taxon>
        <taxon>Rotifera</taxon>
        <taxon>Eurotatoria</taxon>
        <taxon>Bdelloidea</taxon>
        <taxon>Adinetida</taxon>
        <taxon>Adinetidae</taxon>
        <taxon>Adineta</taxon>
    </lineage>
</organism>
<proteinExistence type="predicted"/>
<feature type="domain" description="F-box" evidence="1">
    <location>
        <begin position="1"/>
        <end position="52"/>
    </location>
</feature>
<dbReference type="AlphaFoldDB" id="A0A815ZH48"/>
<evidence type="ECO:0000313" key="2">
    <source>
        <dbReference type="EMBL" id="CAF1582181.1"/>
    </source>
</evidence>
<evidence type="ECO:0000259" key="1">
    <source>
        <dbReference type="PROSITE" id="PS50181"/>
    </source>
</evidence>
<dbReference type="EMBL" id="CAJNOR010005989">
    <property type="protein sequence ID" value="CAF1582181.1"/>
    <property type="molecule type" value="Genomic_DNA"/>
</dbReference>
<gene>
    <name evidence="2" type="ORF">XAT740_LOCUS45629</name>
</gene>
<evidence type="ECO:0000313" key="3">
    <source>
        <dbReference type="Proteomes" id="UP000663828"/>
    </source>
</evidence>
<name>A0A815ZH48_ADIRI</name>
<dbReference type="InterPro" id="IPR001810">
    <property type="entry name" value="F-box_dom"/>
</dbReference>
<dbReference type="PROSITE" id="PS50181">
    <property type="entry name" value="FBOX"/>
    <property type="match status" value="1"/>
</dbReference>
<comment type="caution">
    <text evidence="2">The sequence shown here is derived from an EMBL/GenBank/DDBJ whole genome shotgun (WGS) entry which is preliminary data.</text>
</comment>
<dbReference type="Proteomes" id="UP000663828">
    <property type="component" value="Unassembled WGS sequence"/>
</dbReference>
<dbReference type="SUPFAM" id="SSF52047">
    <property type="entry name" value="RNI-like"/>
    <property type="match status" value="1"/>
</dbReference>
<protein>
    <recommendedName>
        <fullName evidence="1">F-box domain-containing protein</fullName>
    </recommendedName>
</protein>
<sequence>MLLEFLPTELLLHLFEYLSISDLFRAFRRLNIRFDQLLHVQFQKFHLNFRSISKTEFYQICQNYLPLIRNQIISLRLSDDNDTPDQTRLFLSLPIQIHQLTHLQSITFTHIQSKQTLQQLMVQCSSLLCLCRLKFYKCHIALSEEESTDFFDKIWSLPKLTYCYFDICFAFENFFPNPTVVSTSLQYLTITDIRCSFVPLSRLCQHTPNLHQLSIVFADTSLDEYTFSSPILSITRLKLEFRCEKTVLQTLLQNLPRLQHLTISAYHCFVDGNEWEEIIRQYLPDLKTFAFIMKVLPPNCVDKEAQINKTLDTFRTKFWIEERRWFVQCHWYTSDEELQANNIQIFTLPYVFNYFNTEGKCILAKSTNPNDTDYSTVNIVRHIRYKSTSFIDSFLSRFRFPNITYISLMFPYDEQIFDIIPRLDRLKTLYISTKADTDRDTIQLQLQILLARTTSLHKILFGMWLNDNCETPSKELICNSVEELNVQGFTIDGDWRCYDHDQCLQLTQSSLVMQCKTLLIKVENQENVLDLVNNLPNLYTLIVRVANDPLEEGEFGSGSQHDPLIEWLKENLSSTCQITRSANIATDIRIWIQ</sequence>
<reference evidence="2" key="1">
    <citation type="submission" date="2021-02" db="EMBL/GenBank/DDBJ databases">
        <authorList>
            <person name="Nowell W R."/>
        </authorList>
    </citation>
    <scope>NUCLEOTIDE SEQUENCE</scope>
</reference>
<accession>A0A815ZH48</accession>